<dbReference type="PANTHER" id="PTHR47723:SF19">
    <property type="entry name" value="POLYNUCLEOTIDYL TRANSFERASE, RIBONUCLEASE H-LIKE SUPERFAMILY PROTEIN"/>
    <property type="match status" value="1"/>
</dbReference>
<name>A0AAD9XJ01_9ROSI</name>
<sequence>MTRNRLYGLLVKDGVWNDLEQDIEHITAYYLNGIIRTNNPSKRDLDRILDGVEPKLSVSVSNSLDVKFTDDSLIFTKENEKNHRALKYISEDYTKASRYVINYDKSALCVNRSYSDADGDQLASLIGINRVDCYEKYLGLPYFFYRSKMRLFTNIVDRVWGKIKGWETALHALWDCKRLKKIKEEQFERNGIRGGTYSNFLEMLQLCVVNKGLVEFELFCVMVWRIWFGRSYISHGYSDFNWKDIIVWSEEFLHNFNTSDSCSRYRPLAKETQIVLKWVHLDKGMYKANCDVSLNRFKRRTGFGIVFRDGKGNVMASCSQSMNANSSLKATKLTNVLKSILFSRDYGLAHFLFELDEADVVKWFLDDNYIESEFRPILDYIDTLSTVTYGLKPRHSDKKTNRVVQGLAKFALECSEDTYWMENFPSCV</sequence>
<proteinExistence type="predicted"/>
<dbReference type="InterPro" id="IPR053151">
    <property type="entry name" value="RNase_H-like"/>
</dbReference>
<comment type="caution">
    <text evidence="2">The sequence shown here is derived from an EMBL/GenBank/DDBJ whole genome shotgun (WGS) entry which is preliminary data.</text>
</comment>
<dbReference type="EMBL" id="JANJYI010000002">
    <property type="protein sequence ID" value="KAK2660092.1"/>
    <property type="molecule type" value="Genomic_DNA"/>
</dbReference>
<protein>
    <recommendedName>
        <fullName evidence="1">RNase H type-1 domain-containing protein</fullName>
    </recommendedName>
</protein>
<dbReference type="GO" id="GO:0004523">
    <property type="term" value="F:RNA-DNA hybrid ribonuclease activity"/>
    <property type="evidence" value="ECO:0007669"/>
    <property type="project" value="InterPro"/>
</dbReference>
<reference evidence="2" key="1">
    <citation type="journal article" date="2023" name="Plant J.">
        <title>Genome sequences and population genomics provide insights into the demographic history, inbreeding, and mutation load of two 'living fossil' tree species of Dipteronia.</title>
        <authorList>
            <person name="Feng Y."/>
            <person name="Comes H.P."/>
            <person name="Chen J."/>
            <person name="Zhu S."/>
            <person name="Lu R."/>
            <person name="Zhang X."/>
            <person name="Li P."/>
            <person name="Qiu J."/>
            <person name="Olsen K.M."/>
            <person name="Qiu Y."/>
        </authorList>
    </citation>
    <scope>NUCLEOTIDE SEQUENCE</scope>
    <source>
        <strain evidence="2">KIB01</strain>
    </source>
</reference>
<dbReference type="Proteomes" id="UP001280121">
    <property type="component" value="Unassembled WGS sequence"/>
</dbReference>
<evidence type="ECO:0000313" key="2">
    <source>
        <dbReference type="EMBL" id="KAK2660092.1"/>
    </source>
</evidence>
<feature type="domain" description="RNase H type-1" evidence="1">
    <location>
        <begin position="289"/>
        <end position="411"/>
    </location>
</feature>
<dbReference type="Pfam" id="PF13456">
    <property type="entry name" value="RVT_3"/>
    <property type="match status" value="1"/>
</dbReference>
<accession>A0AAD9XJ01</accession>
<dbReference type="GO" id="GO:0003676">
    <property type="term" value="F:nucleic acid binding"/>
    <property type="evidence" value="ECO:0007669"/>
    <property type="project" value="InterPro"/>
</dbReference>
<evidence type="ECO:0000313" key="3">
    <source>
        <dbReference type="Proteomes" id="UP001280121"/>
    </source>
</evidence>
<keyword evidence="3" id="KW-1185">Reference proteome</keyword>
<dbReference type="InterPro" id="IPR002156">
    <property type="entry name" value="RNaseH_domain"/>
</dbReference>
<gene>
    <name evidence="2" type="ORF">Ddye_006625</name>
</gene>
<dbReference type="PANTHER" id="PTHR47723">
    <property type="entry name" value="OS05G0353850 PROTEIN"/>
    <property type="match status" value="1"/>
</dbReference>
<dbReference type="AlphaFoldDB" id="A0AAD9XJ01"/>
<organism evidence="2 3">
    <name type="scientific">Dipteronia dyeriana</name>
    <dbReference type="NCBI Taxonomy" id="168575"/>
    <lineage>
        <taxon>Eukaryota</taxon>
        <taxon>Viridiplantae</taxon>
        <taxon>Streptophyta</taxon>
        <taxon>Embryophyta</taxon>
        <taxon>Tracheophyta</taxon>
        <taxon>Spermatophyta</taxon>
        <taxon>Magnoliopsida</taxon>
        <taxon>eudicotyledons</taxon>
        <taxon>Gunneridae</taxon>
        <taxon>Pentapetalae</taxon>
        <taxon>rosids</taxon>
        <taxon>malvids</taxon>
        <taxon>Sapindales</taxon>
        <taxon>Sapindaceae</taxon>
        <taxon>Hippocastanoideae</taxon>
        <taxon>Acereae</taxon>
        <taxon>Dipteronia</taxon>
    </lineage>
</organism>
<evidence type="ECO:0000259" key="1">
    <source>
        <dbReference type="Pfam" id="PF13456"/>
    </source>
</evidence>